<keyword evidence="8" id="KW-1133">Transmembrane helix</keyword>
<evidence type="ECO:0000313" key="14">
    <source>
        <dbReference type="Proteomes" id="UP001208771"/>
    </source>
</evidence>
<evidence type="ECO:0000256" key="6">
    <source>
        <dbReference type="ARBA" id="ARBA00022692"/>
    </source>
</evidence>
<accession>A0AAE3N1F8</accession>
<evidence type="ECO:0000256" key="8">
    <source>
        <dbReference type="ARBA" id="ARBA00022989"/>
    </source>
</evidence>
<comment type="similarity">
    <text evidence="2 10">Belongs to the TonB family.</text>
</comment>
<dbReference type="NCBIfam" id="TIGR01352">
    <property type="entry name" value="tonB_Cterm"/>
    <property type="match status" value="1"/>
</dbReference>
<evidence type="ECO:0000256" key="3">
    <source>
        <dbReference type="ARBA" id="ARBA00022448"/>
    </source>
</evidence>
<evidence type="ECO:0000256" key="10">
    <source>
        <dbReference type="RuleBase" id="RU362123"/>
    </source>
</evidence>
<sequence>MGDRRAGHGGTALPRLSAVAASLALHGIGWAAAVLATTAPPVAEPQPMAIMVEFVPEPAIRDEIRQEVQAGEPDAPAKTDAAPDESEAKEPEEIQPEEAVVAEEMMPAPDSIPVPLRRPKPEERKTAELKPDKREPAEARGLADDPPPDAETGETLKAPGAAELAMAAQTVRGSQRTAQAEERWQARLLSHLERRKRYPSRALSRRQEGVVHVRFVVEPDGAVTFPELAQSSGVAELDEEVLSLVRRAAPLPRPPPGVNRFVTVPVSFDIKR</sequence>
<dbReference type="InterPro" id="IPR006260">
    <property type="entry name" value="TonB/TolA_C"/>
</dbReference>
<dbReference type="GO" id="GO:0015031">
    <property type="term" value="P:protein transport"/>
    <property type="evidence" value="ECO:0007669"/>
    <property type="project" value="UniProtKB-UniRule"/>
</dbReference>
<dbReference type="InterPro" id="IPR051045">
    <property type="entry name" value="TonB-dependent_transducer"/>
</dbReference>
<dbReference type="InterPro" id="IPR037682">
    <property type="entry name" value="TonB_C"/>
</dbReference>
<feature type="compositionally biased region" description="Low complexity" evidence="11">
    <location>
        <begin position="97"/>
        <end position="109"/>
    </location>
</feature>
<dbReference type="AlphaFoldDB" id="A0AAE3N1F8"/>
<name>A0AAE3N1F8_9HYPH</name>
<keyword evidence="4 10" id="KW-1003">Cell membrane</keyword>
<keyword evidence="14" id="KW-1185">Reference proteome</keyword>
<evidence type="ECO:0000256" key="5">
    <source>
        <dbReference type="ARBA" id="ARBA00022519"/>
    </source>
</evidence>
<evidence type="ECO:0000256" key="7">
    <source>
        <dbReference type="ARBA" id="ARBA00022927"/>
    </source>
</evidence>
<comment type="subcellular location">
    <subcellularLocation>
        <location evidence="1 10">Cell inner membrane</location>
        <topology evidence="1 10">Single-pass membrane protein</topology>
        <orientation evidence="1 10">Periplasmic side</orientation>
    </subcellularLocation>
</comment>
<keyword evidence="10" id="KW-0735">Signal-anchor</keyword>
<protein>
    <recommendedName>
        <fullName evidence="10">Protein TonB</fullName>
    </recommendedName>
</protein>
<reference evidence="13" key="1">
    <citation type="submission" date="2022-07" db="EMBL/GenBank/DDBJ databases">
        <title>Ectorhizobium quercum gen.nov., sp. nov.</title>
        <authorList>
            <person name="Ma T."/>
            <person name="Li Y."/>
        </authorList>
    </citation>
    <scope>NUCLEOTIDE SEQUENCE</scope>
    <source>
        <strain evidence="13">BDR2-2</strain>
    </source>
</reference>
<dbReference type="PANTHER" id="PTHR33446">
    <property type="entry name" value="PROTEIN TONB-RELATED"/>
    <property type="match status" value="1"/>
</dbReference>
<dbReference type="Gene3D" id="3.30.1150.10">
    <property type="match status" value="1"/>
</dbReference>
<keyword evidence="3 10" id="KW-0813">Transport</keyword>
<dbReference type="GO" id="GO:0031992">
    <property type="term" value="F:energy transducer activity"/>
    <property type="evidence" value="ECO:0007669"/>
    <property type="project" value="InterPro"/>
</dbReference>
<dbReference type="GO" id="GO:0015891">
    <property type="term" value="P:siderophore transport"/>
    <property type="evidence" value="ECO:0007669"/>
    <property type="project" value="InterPro"/>
</dbReference>
<evidence type="ECO:0000259" key="12">
    <source>
        <dbReference type="PROSITE" id="PS52015"/>
    </source>
</evidence>
<dbReference type="GO" id="GO:0055085">
    <property type="term" value="P:transmembrane transport"/>
    <property type="evidence" value="ECO:0007669"/>
    <property type="project" value="InterPro"/>
</dbReference>
<evidence type="ECO:0000256" key="1">
    <source>
        <dbReference type="ARBA" id="ARBA00004383"/>
    </source>
</evidence>
<organism evidence="13 14">
    <name type="scientific">Ectorhizobium quercum</name>
    <dbReference type="NCBI Taxonomy" id="2965071"/>
    <lineage>
        <taxon>Bacteria</taxon>
        <taxon>Pseudomonadati</taxon>
        <taxon>Pseudomonadota</taxon>
        <taxon>Alphaproteobacteria</taxon>
        <taxon>Hyphomicrobiales</taxon>
        <taxon>Rhizobiaceae</taxon>
        <taxon>Ectorhizobium</taxon>
    </lineage>
</organism>
<feature type="region of interest" description="Disordered" evidence="11">
    <location>
        <begin position="61"/>
        <end position="155"/>
    </location>
</feature>
<dbReference type="PANTHER" id="PTHR33446:SF2">
    <property type="entry name" value="PROTEIN TONB"/>
    <property type="match status" value="1"/>
</dbReference>
<evidence type="ECO:0000256" key="11">
    <source>
        <dbReference type="SAM" id="MobiDB-lite"/>
    </source>
</evidence>
<keyword evidence="6" id="KW-0812">Transmembrane</keyword>
<feature type="compositionally biased region" description="Basic and acidic residues" evidence="11">
    <location>
        <begin position="119"/>
        <end position="143"/>
    </location>
</feature>
<dbReference type="GO" id="GO:0030288">
    <property type="term" value="C:outer membrane-bounded periplasmic space"/>
    <property type="evidence" value="ECO:0007669"/>
    <property type="project" value="InterPro"/>
</dbReference>
<dbReference type="Pfam" id="PF03544">
    <property type="entry name" value="TonB_C"/>
    <property type="match status" value="1"/>
</dbReference>
<dbReference type="Proteomes" id="UP001208771">
    <property type="component" value="Unassembled WGS sequence"/>
</dbReference>
<dbReference type="SUPFAM" id="SSF74653">
    <property type="entry name" value="TolA/TonB C-terminal domain"/>
    <property type="match status" value="1"/>
</dbReference>
<dbReference type="EMBL" id="JANFPI010000004">
    <property type="protein sequence ID" value="MCX8998391.1"/>
    <property type="molecule type" value="Genomic_DNA"/>
</dbReference>
<comment type="caution">
    <text evidence="13">The sequence shown here is derived from an EMBL/GenBank/DDBJ whole genome shotgun (WGS) entry which is preliminary data.</text>
</comment>
<proteinExistence type="inferred from homology"/>
<keyword evidence="9" id="KW-0472">Membrane</keyword>
<evidence type="ECO:0000256" key="4">
    <source>
        <dbReference type="ARBA" id="ARBA00022475"/>
    </source>
</evidence>
<comment type="function">
    <text evidence="10">Interacts with outer membrane receptor proteins that carry out high-affinity binding and energy dependent uptake into the periplasmic space of specific substrates. It could act to transduce energy from the cytoplasmic membrane to specific energy-requiring processes in the outer membrane, resulting in the release into the periplasm of ligands bound by these outer membrane proteins.</text>
</comment>
<dbReference type="GO" id="GO:0098797">
    <property type="term" value="C:plasma membrane protein complex"/>
    <property type="evidence" value="ECO:0007669"/>
    <property type="project" value="TreeGrafter"/>
</dbReference>
<dbReference type="RefSeq" id="WP_306412167.1">
    <property type="nucleotide sequence ID" value="NZ_JANFPI010000004.1"/>
</dbReference>
<keyword evidence="5 10" id="KW-0997">Cell inner membrane</keyword>
<evidence type="ECO:0000313" key="13">
    <source>
        <dbReference type="EMBL" id="MCX8998391.1"/>
    </source>
</evidence>
<dbReference type="InterPro" id="IPR003538">
    <property type="entry name" value="TonB"/>
</dbReference>
<dbReference type="PROSITE" id="PS52015">
    <property type="entry name" value="TONB_CTD"/>
    <property type="match status" value="1"/>
</dbReference>
<dbReference type="PRINTS" id="PR01374">
    <property type="entry name" value="TONBPROTEIN"/>
</dbReference>
<gene>
    <name evidence="13" type="ORF">NOF55_14850</name>
</gene>
<feature type="domain" description="TonB C-terminal" evidence="12">
    <location>
        <begin position="183"/>
        <end position="272"/>
    </location>
</feature>
<evidence type="ECO:0000256" key="2">
    <source>
        <dbReference type="ARBA" id="ARBA00006555"/>
    </source>
</evidence>
<evidence type="ECO:0000256" key="9">
    <source>
        <dbReference type="ARBA" id="ARBA00023136"/>
    </source>
</evidence>
<keyword evidence="7 10" id="KW-0653">Protein transport</keyword>